<dbReference type="PANTHER" id="PTHR21666">
    <property type="entry name" value="PEPTIDASE-RELATED"/>
    <property type="match status" value="1"/>
</dbReference>
<dbReference type="Gene3D" id="1.10.530.10">
    <property type="match status" value="1"/>
</dbReference>
<dbReference type="InterPro" id="IPR050570">
    <property type="entry name" value="Cell_wall_metabolism_enzyme"/>
</dbReference>
<feature type="compositionally biased region" description="Basic and acidic residues" evidence="1">
    <location>
        <begin position="669"/>
        <end position="682"/>
    </location>
</feature>
<dbReference type="SUPFAM" id="SSF51261">
    <property type="entry name" value="Duplicated hybrid motif"/>
    <property type="match status" value="1"/>
</dbReference>
<dbReference type="Gene3D" id="2.70.70.10">
    <property type="entry name" value="Glucose Permease (Domain IIA)"/>
    <property type="match status" value="1"/>
</dbReference>
<feature type="region of interest" description="Disordered" evidence="1">
    <location>
        <begin position="669"/>
        <end position="688"/>
    </location>
</feature>
<dbReference type="SUPFAM" id="SSF58104">
    <property type="entry name" value="Methyl-accepting chemotaxis protein (MCP) signaling domain"/>
    <property type="match status" value="1"/>
</dbReference>
<evidence type="ECO:0000256" key="1">
    <source>
        <dbReference type="SAM" id="MobiDB-lite"/>
    </source>
</evidence>
<accession>A0AAJ6AN66</accession>
<dbReference type="Proteomes" id="UP001224674">
    <property type="component" value="Chromosome"/>
</dbReference>
<keyword evidence="5" id="KW-1185">Reference proteome</keyword>
<feature type="domain" description="M23ase beta-sheet core" evidence="2">
    <location>
        <begin position="1487"/>
        <end position="1581"/>
    </location>
</feature>
<feature type="region of interest" description="Disordered" evidence="1">
    <location>
        <begin position="1184"/>
        <end position="1205"/>
    </location>
</feature>
<protein>
    <submittedName>
        <fullName evidence="4">Tape measure protein</fullName>
    </submittedName>
</protein>
<dbReference type="InterPro" id="IPR013491">
    <property type="entry name" value="Tape_meas_N"/>
</dbReference>
<gene>
    <name evidence="4" type="ORF">QDX21_03505</name>
</gene>
<dbReference type="CDD" id="cd12797">
    <property type="entry name" value="M23_peptidase"/>
    <property type="match status" value="1"/>
</dbReference>
<dbReference type="Pfam" id="PF01551">
    <property type="entry name" value="Peptidase_M23"/>
    <property type="match status" value="1"/>
</dbReference>
<dbReference type="NCBIfam" id="TIGR02675">
    <property type="entry name" value="tape_meas_nterm"/>
    <property type="match status" value="1"/>
</dbReference>
<organism evidence="4 5">
    <name type="scientific">Auritidibacter ignavus</name>
    <dbReference type="NCBI Taxonomy" id="678932"/>
    <lineage>
        <taxon>Bacteria</taxon>
        <taxon>Bacillati</taxon>
        <taxon>Actinomycetota</taxon>
        <taxon>Actinomycetes</taxon>
        <taxon>Micrococcales</taxon>
        <taxon>Micrococcaceae</taxon>
        <taxon>Auritidibacter</taxon>
    </lineage>
</organism>
<name>A0AAJ6AN66_9MICC</name>
<dbReference type="PANTHER" id="PTHR21666:SF270">
    <property type="entry name" value="MUREIN HYDROLASE ACTIVATOR ENVC"/>
    <property type="match status" value="1"/>
</dbReference>
<dbReference type="RefSeq" id="WP_279675158.1">
    <property type="nucleotide sequence ID" value="NZ_CP122566.1"/>
</dbReference>
<dbReference type="EMBL" id="CP122566">
    <property type="protein sequence ID" value="WGH93878.1"/>
    <property type="molecule type" value="Genomic_DNA"/>
</dbReference>
<dbReference type="InterPro" id="IPR016047">
    <property type="entry name" value="M23ase_b-sheet_dom"/>
</dbReference>
<evidence type="ECO:0000313" key="5">
    <source>
        <dbReference type="Proteomes" id="UP001224674"/>
    </source>
</evidence>
<evidence type="ECO:0000313" key="4">
    <source>
        <dbReference type="EMBL" id="WGH93878.1"/>
    </source>
</evidence>
<feature type="domain" description="Tape measure protein N-terminal" evidence="3">
    <location>
        <begin position="78"/>
        <end position="251"/>
    </location>
</feature>
<dbReference type="GO" id="GO:0004222">
    <property type="term" value="F:metalloendopeptidase activity"/>
    <property type="evidence" value="ECO:0007669"/>
    <property type="project" value="TreeGrafter"/>
</dbReference>
<sequence length="1822" mass="193189">MALTAAELVAYLRMDKTDFDSKLGSAEKHMRTTSGKFRDWAKDMGGAMAGTLTVAGTAAGALAVTVGKTGVEYNGMQQASRAALDTIMGGAEKANAQMDKLDEFARNSPFAKDVFINAQQQLLGFGIEADKVIPALESIQDSVAAVGGSNEDIASITDTLSKMQGQGKLTGETLNRLGEYGIDAATILGEQMGKTGEEIRAMASKPGGIPVDKVWDPLVEGLTDRFGGAAANVKNTWAGAIDRIKAATRDIGSEVAKPLVDPKGGGYAVTWANQFADVLRAVQRQVEPLTGLMEGRFQGAIGKVSEVLLDARDAIDSITVDDLNNGLETLGRHAPAIAGVGTAITLMASKNIPIIGGLASALGPIPGALIAAATASPEARDALGQLFEAVAPLGDTLLNLAGILSDNFTTAIGIAADVLGVGVSAVKPLIDAFTALPEPVQNSVIWLGALVALRGKVEAFGVLMGRTGRAVRDGAVIAVDGVRGIFDVFRGWRGAFDQAYSDTGRFRSGLSEMAGQVGRDAKSGLRGVFGGVMSLLGGPWGVALGAAGIALTLWSQKNQEAKQRQEDFKASLDETTGALTEQSTALIYENVSANERAMDALEAYGLTVQDVIPYIEGQAGAEAELKNRVEDLMKARWEEQGLTEKEIERRFEQAGGVEAVLGPLEKYKEETREATEAKRDELDAQQAAAESLDETERALDRYSEQMAIVNDETKTGSDRARALKEAIDELSGVELSADEVRRQTETSTRNITEQLKAYVDATNEQGEALVNLKEGQLAYNDEGDRLNELLVRHEDLARESALAAYDKAGGDQNAKEAAEAAADAYAKQRDKLEEQMIQAGFSREEVEKLTGKLFKVPSEVQYHLTDGGSIDTQDAKLYSLAKRIDATPDKTITIDEPKSPGIIKRLKELGYKVENLPDSRIKITETGSASVENTLEYLTKDRTVDIKYRPVRDGEIPFAPGVKQTRRGGPLAEALALGGRHAGGIDVHGMATGGITGSNVMNVAQMVKPGDIRFAGDRSDVDEAWIPLDGSKRSVAILLEAMRRMPGFTPEGMASGSVTARVTPATVDDVQAPDTSELTGAWVKAMDQLTGSTESAFTTMADDTATAHQAMTGTVSTAGKTMTADTRATMVAQQSATLAGNRAMTADTKTAVLAQQSATITAHNVMSSDTAKTVASLVNSTAAGNRSMTADTRSQKGEQSRVTSTENRAILDNTVRSFTAMRDTAGNRLAGMTRVTGQNMAIMRTTTAIQVAGMRERAGEEFTRMRDRGVATTSQLREGVVNQMGLARQPFTGKINNLIGVLRSFSDAISQAYGDMGVSMKKPVRLATGGVLPGYTPGRDVHSFISPTGGRLDLSGGEAILRPEVTRAMGRGWVDRVNTAARGGGVTGVRRVLGDGVQAFADGGIFENEFSADAKKIGQEYKGRLPVSPWRPIGEHVIQQVIDGFGAYLASMLDAGAGPGMVVTNGRTAKPTTGRVTSGYGPRWGGFHSGMDIAGGRGTPTFAYAAGVVRKTGSNIGPGRTGVGVLLEHANRMYTYHGHNPIGGVRVRVGDKVLPGQRIGAQDITGDVTGAHLHWEVHRKRAWGDVNPAKYWATAGRGGNMTGTIPGSTGGTDFPAGSGSIKDQVRAVAARYGWGSGAQWRAVDQLLSRESGWNHRAANPTSSAEGLFQKMTSIHGPVEPTAAGQGEWGFNYIKRTYGNPLSALAHHNRRGWYADGGVLPMRGYAKGTMSAVPGWAWVGEHGPELVKFRGGETVKTAQQSARQQVSVQGGLSERDADLLGRSIAKHMDSGVTFNAPVTAGDTDRLAERLTALSRRRRVIMAR</sequence>
<proteinExistence type="predicted"/>
<reference evidence="4 5" key="1">
    <citation type="submission" date="2023-03" db="EMBL/GenBank/DDBJ databases">
        <title>Complete genome sequences of several Auritidibacter ignavus strains isolated from ear infections.</title>
        <authorList>
            <person name="Baehr T."/>
            <person name="Baumhoegger A.M."/>
        </authorList>
    </citation>
    <scope>NUCLEOTIDE SEQUENCE [LARGE SCALE GENOMIC DNA]</scope>
    <source>
        <strain evidence="4 5">BABAE-6</strain>
    </source>
</reference>
<dbReference type="InterPro" id="IPR011055">
    <property type="entry name" value="Dup_hybrid_motif"/>
</dbReference>
<evidence type="ECO:0000259" key="3">
    <source>
        <dbReference type="Pfam" id="PF20155"/>
    </source>
</evidence>
<evidence type="ECO:0000259" key="2">
    <source>
        <dbReference type="Pfam" id="PF01551"/>
    </source>
</evidence>
<dbReference type="Pfam" id="PF20155">
    <property type="entry name" value="TMP_3"/>
    <property type="match status" value="1"/>
</dbReference>